<keyword evidence="1" id="KW-0472">Membrane</keyword>
<dbReference type="EMBL" id="VOQF01000001">
    <property type="protein sequence ID" value="TXC93175.1"/>
    <property type="molecule type" value="Genomic_DNA"/>
</dbReference>
<dbReference type="Proteomes" id="UP000321363">
    <property type="component" value="Unassembled WGS sequence"/>
</dbReference>
<evidence type="ECO:0000313" key="2">
    <source>
        <dbReference type="EMBL" id="TXC93175.1"/>
    </source>
</evidence>
<sequence>MLRDKYQQFEVNSNDDVIKENKLITFIDGEGFDRFLQNLIKGLYISILFFCIPYFCFLFITFIL</sequence>
<dbReference type="AlphaFoldDB" id="A0A5C6W890"/>
<proteinExistence type="predicted"/>
<dbReference type="RefSeq" id="WP_146946034.1">
    <property type="nucleotide sequence ID" value="NZ_VOQF01000001.1"/>
</dbReference>
<accession>A0A5C6W890</accession>
<dbReference type="OrthoDB" id="2932496at2"/>
<feature type="transmembrane region" description="Helical" evidence="1">
    <location>
        <begin position="43"/>
        <end position="63"/>
    </location>
</feature>
<protein>
    <submittedName>
        <fullName evidence="2">Uncharacterized protein</fullName>
    </submittedName>
</protein>
<keyword evidence="1" id="KW-1133">Transmembrane helix</keyword>
<evidence type="ECO:0000313" key="3">
    <source>
        <dbReference type="Proteomes" id="UP000321363"/>
    </source>
</evidence>
<organism evidence="2 3">
    <name type="scientific">Metabacillus litoralis</name>
    <dbReference type="NCBI Taxonomy" id="152268"/>
    <lineage>
        <taxon>Bacteria</taxon>
        <taxon>Bacillati</taxon>
        <taxon>Bacillota</taxon>
        <taxon>Bacilli</taxon>
        <taxon>Bacillales</taxon>
        <taxon>Bacillaceae</taxon>
        <taxon>Metabacillus</taxon>
    </lineage>
</organism>
<gene>
    <name evidence="2" type="ORF">FS935_02990</name>
</gene>
<keyword evidence="3" id="KW-1185">Reference proteome</keyword>
<reference evidence="2 3" key="1">
    <citation type="journal article" date="2005" name="Int. J. Syst. Evol. Microbiol.">
        <title>Bacillus litoralis sp. nov., isolated from a tidal flat of the Yellow Sea in Korea.</title>
        <authorList>
            <person name="Yoon J.H."/>
            <person name="Oh T.K."/>
        </authorList>
    </citation>
    <scope>NUCLEOTIDE SEQUENCE [LARGE SCALE GENOMIC DNA]</scope>
    <source>
        <strain evidence="2 3">SW-211</strain>
    </source>
</reference>
<name>A0A5C6W890_9BACI</name>
<evidence type="ECO:0000256" key="1">
    <source>
        <dbReference type="SAM" id="Phobius"/>
    </source>
</evidence>
<keyword evidence="1" id="KW-0812">Transmembrane</keyword>
<comment type="caution">
    <text evidence="2">The sequence shown here is derived from an EMBL/GenBank/DDBJ whole genome shotgun (WGS) entry which is preliminary data.</text>
</comment>